<feature type="transmembrane region" description="Helical" evidence="8">
    <location>
        <begin position="150"/>
        <end position="171"/>
    </location>
</feature>
<reference evidence="9" key="2">
    <citation type="submission" date="2021-08" db="EMBL/GenBank/DDBJ databases">
        <authorList>
            <person name="Eriksson T."/>
        </authorList>
    </citation>
    <scope>NUCLEOTIDE SEQUENCE</scope>
    <source>
        <strain evidence="9">Stoneville</strain>
        <tissue evidence="9">Whole head</tissue>
    </source>
</reference>
<keyword evidence="7 8" id="KW-0807">Transducer</keyword>
<keyword evidence="4 8" id="KW-1133">Transmembrane helix</keyword>
<organism evidence="9 10">
    <name type="scientific">Tenebrio molitor</name>
    <name type="common">Yellow mealworm beetle</name>
    <dbReference type="NCBI Taxonomy" id="7067"/>
    <lineage>
        <taxon>Eukaryota</taxon>
        <taxon>Metazoa</taxon>
        <taxon>Ecdysozoa</taxon>
        <taxon>Arthropoda</taxon>
        <taxon>Hexapoda</taxon>
        <taxon>Insecta</taxon>
        <taxon>Pterygota</taxon>
        <taxon>Neoptera</taxon>
        <taxon>Endopterygota</taxon>
        <taxon>Coleoptera</taxon>
        <taxon>Polyphaga</taxon>
        <taxon>Cucujiformia</taxon>
        <taxon>Tenebrionidae</taxon>
        <taxon>Tenebrio</taxon>
    </lineage>
</organism>
<keyword evidence="6 8" id="KW-0675">Receptor</keyword>
<feature type="transmembrane region" description="Helical" evidence="8">
    <location>
        <begin position="115"/>
        <end position="138"/>
    </location>
</feature>
<dbReference type="GO" id="GO:0008049">
    <property type="term" value="P:male courtship behavior"/>
    <property type="evidence" value="ECO:0007669"/>
    <property type="project" value="TreeGrafter"/>
</dbReference>
<comment type="subcellular location">
    <subcellularLocation>
        <location evidence="1 8">Cell membrane</location>
        <topology evidence="1 8">Multi-pass membrane protein</topology>
    </subcellularLocation>
</comment>
<evidence type="ECO:0000313" key="10">
    <source>
        <dbReference type="Proteomes" id="UP000719412"/>
    </source>
</evidence>
<proteinExistence type="inferred from homology"/>
<dbReference type="GO" id="GO:0043025">
    <property type="term" value="C:neuronal cell body"/>
    <property type="evidence" value="ECO:0007669"/>
    <property type="project" value="TreeGrafter"/>
</dbReference>
<dbReference type="GO" id="GO:0030424">
    <property type="term" value="C:axon"/>
    <property type="evidence" value="ECO:0007669"/>
    <property type="project" value="TreeGrafter"/>
</dbReference>
<keyword evidence="5 8" id="KW-0472">Membrane</keyword>
<comment type="function">
    <text evidence="8">Gustatory receptor which mediates acceptance or avoidance behavior, depending on its substrates.</text>
</comment>
<evidence type="ECO:0000256" key="6">
    <source>
        <dbReference type="ARBA" id="ARBA00023170"/>
    </source>
</evidence>
<dbReference type="GO" id="GO:0007635">
    <property type="term" value="P:chemosensory behavior"/>
    <property type="evidence" value="ECO:0007669"/>
    <property type="project" value="TreeGrafter"/>
</dbReference>
<dbReference type="GO" id="GO:0005886">
    <property type="term" value="C:plasma membrane"/>
    <property type="evidence" value="ECO:0007669"/>
    <property type="project" value="UniProtKB-SubCell"/>
</dbReference>
<keyword evidence="2 8" id="KW-1003">Cell membrane</keyword>
<evidence type="ECO:0000256" key="4">
    <source>
        <dbReference type="ARBA" id="ARBA00022989"/>
    </source>
</evidence>
<dbReference type="AlphaFoldDB" id="A0A8J6HD19"/>
<dbReference type="Pfam" id="PF08395">
    <property type="entry name" value="7tm_7"/>
    <property type="match status" value="1"/>
</dbReference>
<feature type="transmembrane region" description="Helical" evidence="8">
    <location>
        <begin position="219"/>
        <end position="236"/>
    </location>
</feature>
<dbReference type="GO" id="GO:0050909">
    <property type="term" value="P:sensory perception of taste"/>
    <property type="evidence" value="ECO:0007669"/>
    <property type="project" value="InterPro"/>
</dbReference>
<evidence type="ECO:0000256" key="3">
    <source>
        <dbReference type="ARBA" id="ARBA00022692"/>
    </source>
</evidence>
<feature type="transmembrane region" description="Helical" evidence="8">
    <location>
        <begin position="74"/>
        <end position="90"/>
    </location>
</feature>
<name>A0A8J6HD19_TENMO</name>
<dbReference type="GO" id="GO:0030425">
    <property type="term" value="C:dendrite"/>
    <property type="evidence" value="ECO:0007669"/>
    <property type="project" value="TreeGrafter"/>
</dbReference>
<feature type="transmembrane region" description="Helical" evidence="8">
    <location>
        <begin position="335"/>
        <end position="362"/>
    </location>
</feature>
<dbReference type="InterPro" id="IPR013604">
    <property type="entry name" value="7TM_chemorcpt"/>
</dbReference>
<evidence type="ECO:0000256" key="2">
    <source>
        <dbReference type="ARBA" id="ARBA00022475"/>
    </source>
</evidence>
<comment type="similarity">
    <text evidence="8">Belongs to the insect chemoreceptor superfamily. Gustatory receptor (GR) family.</text>
</comment>
<dbReference type="GO" id="GO:0007165">
    <property type="term" value="P:signal transduction"/>
    <property type="evidence" value="ECO:0007669"/>
    <property type="project" value="UniProtKB-KW"/>
</dbReference>
<accession>A0A8J6HD19</accession>
<sequence>MTFQLLKLLFKTGKFLAITPPTLQQKKQTLWSKIWATVLVLVLTAFTMIWFIARSRLYMHFIHIKFVMRVLRHLIKYSFCCYVIVAVNFTKRRRWFKLVKKLECVSEAPRPTSRFYYLEFFCANVIFWVVISVSGYILNRYFDNNIVEIFVMILFAWYCLFFYKYLFYTILKMLLLRYQHLNSLVKEELRKESASSGFLQKVEFVLYTLKDAVDCFNDIFGWPLLFVILHSSLLVLDYVDDFFNMSNYNDEKLRMVFVINISLLLMLFPATGVPILFCDTIRSEMKKIVKKLFQLRRRLSPQRKQQFHECVDYCVCNSFPEFSAAGFFTLDKSTIFTILGTITTFLVIMSGRLLAGVAAAALKLGARRMVRHEMGRNSDPSFHVGSIGCIGVIKRLPTMIFDIGPAVPPPPGRELIGVKEELNHRPELTGHCCNGMPTRGGGGGGVVVRNAVSSKNRGHNERRTIAEDE</sequence>
<keyword evidence="3 8" id="KW-0812">Transmembrane</keyword>
<dbReference type="EMBL" id="JABDTM020021350">
    <property type="protein sequence ID" value="KAH0816565.1"/>
    <property type="molecule type" value="Genomic_DNA"/>
</dbReference>
<keyword evidence="10" id="KW-1185">Reference proteome</keyword>
<comment type="caution">
    <text evidence="9">The sequence shown here is derived from an EMBL/GenBank/DDBJ whole genome shotgun (WGS) entry which is preliminary data.</text>
</comment>
<dbReference type="PANTHER" id="PTHR21143:SF104">
    <property type="entry name" value="GUSTATORY RECEPTOR 8A-RELATED"/>
    <property type="match status" value="1"/>
</dbReference>
<reference evidence="9" key="1">
    <citation type="journal article" date="2020" name="J Insects Food Feed">
        <title>The yellow mealworm (Tenebrio molitor) genome: a resource for the emerging insects as food and feed industry.</title>
        <authorList>
            <person name="Eriksson T."/>
            <person name="Andere A."/>
            <person name="Kelstrup H."/>
            <person name="Emery V."/>
            <person name="Picard C."/>
        </authorList>
    </citation>
    <scope>NUCLEOTIDE SEQUENCE</scope>
    <source>
        <strain evidence="9">Stoneville</strain>
        <tissue evidence="9">Whole head</tissue>
    </source>
</reference>
<gene>
    <name evidence="9" type="ORF">GEV33_006226</name>
</gene>
<dbReference type="Proteomes" id="UP000719412">
    <property type="component" value="Unassembled WGS sequence"/>
</dbReference>
<protein>
    <recommendedName>
        <fullName evidence="8">Gustatory receptor</fullName>
    </recommendedName>
</protein>
<evidence type="ECO:0000256" key="1">
    <source>
        <dbReference type="ARBA" id="ARBA00004651"/>
    </source>
</evidence>
<feature type="transmembrane region" description="Helical" evidence="8">
    <location>
        <begin position="257"/>
        <end position="277"/>
    </location>
</feature>
<evidence type="ECO:0000313" key="9">
    <source>
        <dbReference type="EMBL" id="KAH0816565.1"/>
    </source>
</evidence>
<evidence type="ECO:0000256" key="5">
    <source>
        <dbReference type="ARBA" id="ARBA00023136"/>
    </source>
</evidence>
<evidence type="ECO:0000256" key="7">
    <source>
        <dbReference type="ARBA" id="ARBA00023224"/>
    </source>
</evidence>
<feature type="transmembrane region" description="Helical" evidence="8">
    <location>
        <begin position="34"/>
        <end position="53"/>
    </location>
</feature>
<evidence type="ECO:0000256" key="8">
    <source>
        <dbReference type="RuleBase" id="RU363108"/>
    </source>
</evidence>
<dbReference type="PANTHER" id="PTHR21143">
    <property type="entry name" value="INVERTEBRATE GUSTATORY RECEPTOR"/>
    <property type="match status" value="1"/>
</dbReference>